<protein>
    <recommendedName>
        <fullName evidence="3">N-acetyltransferase domain-containing protein</fullName>
    </recommendedName>
</protein>
<evidence type="ECO:0000256" key="2">
    <source>
        <dbReference type="ARBA" id="ARBA00023315"/>
    </source>
</evidence>
<dbReference type="PROSITE" id="PS51186">
    <property type="entry name" value="GNAT"/>
    <property type="match status" value="1"/>
</dbReference>
<reference evidence="4 5" key="1">
    <citation type="journal article" date="2017" name="Antonie Van Leeuwenhoek">
        <title>Rhizobium rhizosphaerae sp. nov., a novel species isolated from rice rhizosphere.</title>
        <authorList>
            <person name="Zhao J.J."/>
            <person name="Zhang J."/>
            <person name="Zhang R.J."/>
            <person name="Zhang C.W."/>
            <person name="Yin H.Q."/>
            <person name="Zhang X.X."/>
        </authorList>
    </citation>
    <scope>NUCLEOTIDE SEQUENCE [LARGE SCALE GENOMIC DNA]</scope>
    <source>
        <strain evidence="4 5">RD15</strain>
    </source>
</reference>
<dbReference type="EMBL" id="MSPX01000001">
    <property type="protein sequence ID" value="OQP88115.1"/>
    <property type="molecule type" value="Genomic_DNA"/>
</dbReference>
<dbReference type="Pfam" id="PF00583">
    <property type="entry name" value="Acetyltransf_1"/>
    <property type="match status" value="1"/>
</dbReference>
<dbReference type="InterPro" id="IPR016181">
    <property type="entry name" value="Acyl_CoA_acyltransferase"/>
</dbReference>
<keyword evidence="5" id="KW-1185">Reference proteome</keyword>
<dbReference type="InterPro" id="IPR050832">
    <property type="entry name" value="Bact_Acetyltransf"/>
</dbReference>
<dbReference type="SUPFAM" id="SSF55729">
    <property type="entry name" value="Acyl-CoA N-acyltransferases (Nat)"/>
    <property type="match status" value="1"/>
</dbReference>
<dbReference type="InterPro" id="IPR000182">
    <property type="entry name" value="GNAT_dom"/>
</dbReference>
<dbReference type="RefSeq" id="WP_081173060.1">
    <property type="nucleotide sequence ID" value="NZ_MSPX01000001.1"/>
</dbReference>
<feature type="domain" description="N-acetyltransferase" evidence="3">
    <location>
        <begin position="2"/>
        <end position="169"/>
    </location>
</feature>
<organism evidence="4 5">
    <name type="scientific">Xaviernesmea rhizosphaerae</name>
    <dbReference type="NCBI Taxonomy" id="1672749"/>
    <lineage>
        <taxon>Bacteria</taxon>
        <taxon>Pseudomonadati</taxon>
        <taxon>Pseudomonadota</taxon>
        <taxon>Alphaproteobacteria</taxon>
        <taxon>Hyphomicrobiales</taxon>
        <taxon>Rhizobiaceae</taxon>
        <taxon>Rhizobium/Agrobacterium group</taxon>
        <taxon>Xaviernesmea</taxon>
    </lineage>
</organism>
<evidence type="ECO:0000259" key="3">
    <source>
        <dbReference type="PROSITE" id="PS51186"/>
    </source>
</evidence>
<sequence>MITIAPAGDPDQFAAAAALLSAFAAWDAAQAAQVGLEPQLVLDLFHADEDQVSLMQKFAAQDAALLLAWKDGLCLGTLGIAPFDTGRMELHSFYIDPAARGQGIGRRLIEAAVDFAVSRGQQTLLVQTTVYMQAALSLYHATGFAPAPPFRQIPDAVTATERFFSRPLPGAAS</sequence>
<proteinExistence type="predicted"/>
<evidence type="ECO:0000256" key="1">
    <source>
        <dbReference type="ARBA" id="ARBA00022679"/>
    </source>
</evidence>
<dbReference type="Proteomes" id="UP000192652">
    <property type="component" value="Unassembled WGS sequence"/>
</dbReference>
<dbReference type="CDD" id="cd04301">
    <property type="entry name" value="NAT_SF"/>
    <property type="match status" value="1"/>
</dbReference>
<accession>A0ABX3PHY3</accession>
<keyword evidence="1" id="KW-0808">Transferase</keyword>
<gene>
    <name evidence="4" type="ORF">BTR14_01190</name>
</gene>
<dbReference type="Gene3D" id="3.40.630.30">
    <property type="match status" value="1"/>
</dbReference>
<comment type="caution">
    <text evidence="4">The sequence shown here is derived from an EMBL/GenBank/DDBJ whole genome shotgun (WGS) entry which is preliminary data.</text>
</comment>
<dbReference type="PANTHER" id="PTHR43877:SF2">
    <property type="entry name" value="AMINOALKYLPHOSPHONATE N-ACETYLTRANSFERASE-RELATED"/>
    <property type="match status" value="1"/>
</dbReference>
<evidence type="ECO:0000313" key="5">
    <source>
        <dbReference type="Proteomes" id="UP000192652"/>
    </source>
</evidence>
<keyword evidence="2" id="KW-0012">Acyltransferase</keyword>
<evidence type="ECO:0000313" key="4">
    <source>
        <dbReference type="EMBL" id="OQP88115.1"/>
    </source>
</evidence>
<dbReference type="PANTHER" id="PTHR43877">
    <property type="entry name" value="AMINOALKYLPHOSPHONATE N-ACETYLTRANSFERASE-RELATED-RELATED"/>
    <property type="match status" value="1"/>
</dbReference>
<name>A0ABX3PHY3_9HYPH</name>